<dbReference type="EMBL" id="FNQN01000013">
    <property type="protein sequence ID" value="SEA79608.1"/>
    <property type="molecule type" value="Genomic_DNA"/>
</dbReference>
<accession>A0A1H4E4B3</accession>
<reference evidence="1 2" key="1">
    <citation type="submission" date="2016-10" db="EMBL/GenBank/DDBJ databases">
        <authorList>
            <person name="de Groot N.N."/>
        </authorList>
    </citation>
    <scope>NUCLEOTIDE SEQUENCE [LARGE SCALE GENOMIC DNA]</scope>
    <source>
        <strain evidence="1 2">DSM 7343</strain>
    </source>
</reference>
<evidence type="ECO:0000313" key="1">
    <source>
        <dbReference type="EMBL" id="SEA79608.1"/>
    </source>
</evidence>
<dbReference type="AlphaFoldDB" id="A0A1H4E4B3"/>
<keyword evidence="2" id="KW-1185">Reference proteome</keyword>
<dbReference type="Proteomes" id="UP000199409">
    <property type="component" value="Unassembled WGS sequence"/>
</dbReference>
<dbReference type="STRING" id="37625.SAMN05660420_03209"/>
<proteinExistence type="predicted"/>
<dbReference type="PROSITE" id="PS51257">
    <property type="entry name" value="PROKAR_LIPOPROTEIN"/>
    <property type="match status" value="1"/>
</dbReference>
<protein>
    <submittedName>
        <fullName evidence="1">Predicted small secreted protein</fullName>
    </submittedName>
</protein>
<organism evidence="1 2">
    <name type="scientific">Desulfuromusa kysingii</name>
    <dbReference type="NCBI Taxonomy" id="37625"/>
    <lineage>
        <taxon>Bacteria</taxon>
        <taxon>Pseudomonadati</taxon>
        <taxon>Thermodesulfobacteriota</taxon>
        <taxon>Desulfuromonadia</taxon>
        <taxon>Desulfuromonadales</taxon>
        <taxon>Geopsychrobacteraceae</taxon>
        <taxon>Desulfuromusa</taxon>
    </lineage>
</organism>
<sequence>MLRTLLVLLLLSTLFISGCECVTGFGRDLQKAGSWIERNAS</sequence>
<gene>
    <name evidence="1" type="ORF">SAMN05660420_03209</name>
</gene>
<dbReference type="RefSeq" id="WP_281242588.1">
    <property type="nucleotide sequence ID" value="NZ_FNQN01000013.1"/>
</dbReference>
<evidence type="ECO:0000313" key="2">
    <source>
        <dbReference type="Proteomes" id="UP000199409"/>
    </source>
</evidence>
<name>A0A1H4E4B3_9BACT</name>